<gene>
    <name evidence="3" type="ORF">N0V89_000268</name>
</gene>
<name>A0A9W8XWF9_9PLEO</name>
<feature type="coiled-coil region" evidence="1">
    <location>
        <begin position="294"/>
        <end position="349"/>
    </location>
</feature>
<organism evidence="3 4">
    <name type="scientific">Didymosphaeria variabile</name>
    <dbReference type="NCBI Taxonomy" id="1932322"/>
    <lineage>
        <taxon>Eukaryota</taxon>
        <taxon>Fungi</taxon>
        <taxon>Dikarya</taxon>
        <taxon>Ascomycota</taxon>
        <taxon>Pezizomycotina</taxon>
        <taxon>Dothideomycetes</taxon>
        <taxon>Pleosporomycetidae</taxon>
        <taxon>Pleosporales</taxon>
        <taxon>Massarineae</taxon>
        <taxon>Didymosphaeriaceae</taxon>
        <taxon>Didymosphaeria</taxon>
    </lineage>
</organism>
<evidence type="ECO:0000313" key="3">
    <source>
        <dbReference type="EMBL" id="KAJ4359712.1"/>
    </source>
</evidence>
<feature type="region of interest" description="Disordered" evidence="2">
    <location>
        <begin position="370"/>
        <end position="423"/>
    </location>
</feature>
<proteinExistence type="predicted"/>
<feature type="region of interest" description="Disordered" evidence="2">
    <location>
        <begin position="155"/>
        <end position="201"/>
    </location>
</feature>
<reference evidence="3" key="1">
    <citation type="submission" date="2022-10" db="EMBL/GenBank/DDBJ databases">
        <title>Tapping the CABI collections for fungal endophytes: first genome assemblies for Collariella, Neodidymelliopsis, Ascochyta clinopodiicola, Didymella pomorum, Didymosphaeria variabile, Neocosmospora piperis and Neocucurbitaria cava.</title>
        <authorList>
            <person name="Hill R."/>
        </authorList>
    </citation>
    <scope>NUCLEOTIDE SEQUENCE</scope>
    <source>
        <strain evidence="3">IMI 356815</strain>
    </source>
</reference>
<dbReference type="OrthoDB" id="3796544at2759"/>
<feature type="compositionally biased region" description="Acidic residues" evidence="2">
    <location>
        <begin position="407"/>
        <end position="418"/>
    </location>
</feature>
<dbReference type="AlphaFoldDB" id="A0A9W8XWF9"/>
<dbReference type="Proteomes" id="UP001140513">
    <property type="component" value="Unassembled WGS sequence"/>
</dbReference>
<protein>
    <submittedName>
        <fullName evidence="3">Uncharacterized protein</fullName>
    </submittedName>
</protein>
<keyword evidence="4" id="KW-1185">Reference proteome</keyword>
<dbReference type="RefSeq" id="XP_056075914.1">
    <property type="nucleotide sequence ID" value="XM_056209092.1"/>
</dbReference>
<sequence length="449" mass="49934">MAPPANAVLLQELKVFTGTFSWSPNILRHNIELALPGYKSYDPATWPRISGDIIRRFDGSPYDGSRALPAAGAAFDEDVMELFLGNVAKDWAFDTSELTRNQRKPDSTIRKGFKDFPFIFTYDGNRKRRARWCWMPPCVRSAYVKLLGPGASASTNQIQPSRVAHSAASSDRQPQPPLVNPLFAGSGPSRPASLAPKPQVRDTEQTLIGSGSHELPKSSEAAYQEMLGMLEDQHLEIKEPHNMQAAVAQEIPRAEEAEAVSKAAYQQCESAVKELTELAGLGFLALRTELDGKVKGFDDKARKLEQRAITAEKRNDVLEQNLESCKRRVQDLELQLNSRDAELAAAKAEATQADERLMKLWAAMEKSRDSISRKRKEVNEPPALMEAGESRNTKRARKVQQPSVESDHDDDESDELEDGEIRQVSPPIVKTELLVRHAILEQAVEGLLN</sequence>
<dbReference type="EMBL" id="JAPEUX010000001">
    <property type="protein sequence ID" value="KAJ4359712.1"/>
    <property type="molecule type" value="Genomic_DNA"/>
</dbReference>
<keyword evidence="1" id="KW-0175">Coiled coil</keyword>
<evidence type="ECO:0000256" key="2">
    <source>
        <dbReference type="SAM" id="MobiDB-lite"/>
    </source>
</evidence>
<comment type="caution">
    <text evidence="3">The sequence shown here is derived from an EMBL/GenBank/DDBJ whole genome shotgun (WGS) entry which is preliminary data.</text>
</comment>
<evidence type="ECO:0000313" key="4">
    <source>
        <dbReference type="Proteomes" id="UP001140513"/>
    </source>
</evidence>
<evidence type="ECO:0000256" key="1">
    <source>
        <dbReference type="SAM" id="Coils"/>
    </source>
</evidence>
<accession>A0A9W8XWF9</accession>
<dbReference type="GeneID" id="80903798"/>